<keyword evidence="3 8" id="KW-0227">DNA damage</keyword>
<evidence type="ECO:0000256" key="8">
    <source>
        <dbReference type="RuleBase" id="RU364024"/>
    </source>
</evidence>
<dbReference type="Pfam" id="PF03849">
    <property type="entry name" value="Tfb2"/>
    <property type="match status" value="1"/>
</dbReference>
<evidence type="ECO:0000256" key="6">
    <source>
        <dbReference type="ARBA" id="ARBA00023204"/>
    </source>
</evidence>
<dbReference type="PANTHER" id="PTHR13152:SF0">
    <property type="entry name" value="GENERAL TRANSCRIPTION FACTOR IIH SUBUNIT 4"/>
    <property type="match status" value="1"/>
</dbReference>
<keyword evidence="5 8" id="KW-0804">Transcription</keyword>
<organism evidence="10 11">
    <name type="scientific">Elliptochloris bilobata</name>
    <dbReference type="NCBI Taxonomy" id="381761"/>
    <lineage>
        <taxon>Eukaryota</taxon>
        <taxon>Viridiplantae</taxon>
        <taxon>Chlorophyta</taxon>
        <taxon>core chlorophytes</taxon>
        <taxon>Trebouxiophyceae</taxon>
        <taxon>Trebouxiophyceae incertae sedis</taxon>
        <taxon>Elliptochloris clade</taxon>
        <taxon>Elliptochloris</taxon>
    </lineage>
</organism>
<evidence type="ECO:0000313" key="11">
    <source>
        <dbReference type="Proteomes" id="UP001445335"/>
    </source>
</evidence>
<keyword evidence="11" id="KW-1185">Reference proteome</keyword>
<keyword evidence="7 8" id="KW-0539">Nucleus</keyword>
<dbReference type="GO" id="GO:0003690">
    <property type="term" value="F:double-stranded DNA binding"/>
    <property type="evidence" value="ECO:0007669"/>
    <property type="project" value="TreeGrafter"/>
</dbReference>
<gene>
    <name evidence="10" type="ORF">WJX81_001241</name>
</gene>
<evidence type="ECO:0000256" key="7">
    <source>
        <dbReference type="ARBA" id="ARBA00023242"/>
    </source>
</evidence>
<dbReference type="EMBL" id="JALJOU010000055">
    <property type="protein sequence ID" value="KAK9827695.1"/>
    <property type="molecule type" value="Genomic_DNA"/>
</dbReference>
<comment type="subcellular location">
    <subcellularLocation>
        <location evidence="1 8">Nucleus</location>
    </subcellularLocation>
</comment>
<accession>A0AAW1R2H2</accession>
<dbReference type="AlphaFoldDB" id="A0AAW1R2H2"/>
<protein>
    <recommendedName>
        <fullName evidence="8">RNA polymerase II transcription factor B subunit 2</fullName>
    </recommendedName>
</protein>
<comment type="caution">
    <text evidence="10">The sequence shown here is derived from an EMBL/GenBank/DDBJ whole genome shotgun (WGS) entry which is preliminary data.</text>
</comment>
<name>A0AAW1R2H2_9CHLO</name>
<dbReference type="GO" id="GO:0005675">
    <property type="term" value="C:transcription factor TFIIH holo complex"/>
    <property type="evidence" value="ECO:0007669"/>
    <property type="project" value="TreeGrafter"/>
</dbReference>
<dbReference type="InterPro" id="IPR040662">
    <property type="entry name" value="Tfb2_C"/>
</dbReference>
<dbReference type="PANTHER" id="PTHR13152">
    <property type="entry name" value="TFIIH, POLYPEPTIDE 4"/>
    <property type="match status" value="1"/>
</dbReference>
<dbReference type="InterPro" id="IPR004598">
    <property type="entry name" value="TFIIH_p52/Tfb2"/>
</dbReference>
<evidence type="ECO:0000259" key="9">
    <source>
        <dbReference type="Pfam" id="PF18307"/>
    </source>
</evidence>
<evidence type="ECO:0000256" key="4">
    <source>
        <dbReference type="ARBA" id="ARBA00023015"/>
    </source>
</evidence>
<evidence type="ECO:0000256" key="2">
    <source>
        <dbReference type="ARBA" id="ARBA00007132"/>
    </source>
</evidence>
<dbReference type="GO" id="GO:0006289">
    <property type="term" value="P:nucleotide-excision repair"/>
    <property type="evidence" value="ECO:0007669"/>
    <property type="project" value="InterPro"/>
</dbReference>
<feature type="domain" description="Transcription factor Tfb2 C-terminal" evidence="9">
    <location>
        <begin position="332"/>
        <end position="399"/>
    </location>
</feature>
<comment type="function">
    <text evidence="8">Component of the general transcription and DNA repair factor IIH (TFIIH) core complex which is involved in general and transcription-coupled nucleotide excision repair (NER) of damaged DNA.</text>
</comment>
<keyword evidence="6 8" id="KW-0234">DNA repair</keyword>
<evidence type="ECO:0000256" key="3">
    <source>
        <dbReference type="ARBA" id="ARBA00022763"/>
    </source>
</evidence>
<sequence>MSLLDSWPTPAARAKHQAALDRLRRLQLLLPACSKEAPDASLDLHPAFREQLRWAVTTSQGKEGSGVPAAVLEAAPSRADLDQHASRQWEALMLYLVGSAEQPPAASPLLPPAVALPLDELLSAAGLLSLAQRERSITEQGFQFLLLDTYGQLWLLLREYIASANARFGEPLGEVLNFLLQLGFREVGAPFAASALRPSERGIAADLAQLGLLLPFRATGGMWLAPTRLAQALASGGGGEAVGEVSEGFIVVETNYRVYAYTSSALQAAILRLFVRCECVLPNLFVGVLTRESVTGALGCGLSADQIVDFLRKHAHPHIAQRVPVVPETVADQIRLWQADTRRVRQSRAYLYEAFDSPAAFAAAAAHARAAGTWLWQDDAKGRLVAAYVGHDAMRAFIRANR</sequence>
<dbReference type="Proteomes" id="UP001445335">
    <property type="component" value="Unassembled WGS sequence"/>
</dbReference>
<keyword evidence="4 8" id="KW-0805">Transcription regulation</keyword>
<evidence type="ECO:0000313" key="10">
    <source>
        <dbReference type="EMBL" id="KAK9827695.1"/>
    </source>
</evidence>
<dbReference type="Gene3D" id="3.30.70.2610">
    <property type="match status" value="1"/>
</dbReference>
<reference evidence="10 11" key="1">
    <citation type="journal article" date="2024" name="Nat. Commun.">
        <title>Phylogenomics reveals the evolutionary origins of lichenization in chlorophyte algae.</title>
        <authorList>
            <person name="Puginier C."/>
            <person name="Libourel C."/>
            <person name="Otte J."/>
            <person name="Skaloud P."/>
            <person name="Haon M."/>
            <person name="Grisel S."/>
            <person name="Petersen M."/>
            <person name="Berrin J.G."/>
            <person name="Delaux P.M."/>
            <person name="Dal Grande F."/>
            <person name="Keller J."/>
        </authorList>
    </citation>
    <scope>NUCLEOTIDE SEQUENCE [LARGE SCALE GENOMIC DNA]</scope>
    <source>
        <strain evidence="10 11">SAG 245.80</strain>
    </source>
</reference>
<dbReference type="GO" id="GO:0000439">
    <property type="term" value="C:transcription factor TFIIH core complex"/>
    <property type="evidence" value="ECO:0007669"/>
    <property type="project" value="InterPro"/>
</dbReference>
<comment type="similarity">
    <text evidence="2 8">Belongs to the TFB2 family.</text>
</comment>
<evidence type="ECO:0000256" key="5">
    <source>
        <dbReference type="ARBA" id="ARBA00023163"/>
    </source>
</evidence>
<proteinExistence type="inferred from homology"/>
<dbReference type="Pfam" id="PF18307">
    <property type="entry name" value="Tfb2_C"/>
    <property type="match status" value="1"/>
</dbReference>
<dbReference type="GO" id="GO:0001671">
    <property type="term" value="F:ATPase activator activity"/>
    <property type="evidence" value="ECO:0007669"/>
    <property type="project" value="InterPro"/>
</dbReference>
<evidence type="ECO:0000256" key="1">
    <source>
        <dbReference type="ARBA" id="ARBA00004123"/>
    </source>
</evidence>